<accession>A0A0L0F5L9</accession>
<reference evidence="2 3" key="1">
    <citation type="submission" date="2011-02" db="EMBL/GenBank/DDBJ databases">
        <title>The Genome Sequence of Sphaeroforma arctica JP610.</title>
        <authorList>
            <consortium name="The Broad Institute Genome Sequencing Platform"/>
            <person name="Russ C."/>
            <person name="Cuomo C."/>
            <person name="Young S.K."/>
            <person name="Zeng Q."/>
            <person name="Gargeya S."/>
            <person name="Alvarado L."/>
            <person name="Berlin A."/>
            <person name="Chapman S.B."/>
            <person name="Chen Z."/>
            <person name="Freedman E."/>
            <person name="Gellesch M."/>
            <person name="Goldberg J."/>
            <person name="Griggs A."/>
            <person name="Gujja S."/>
            <person name="Heilman E."/>
            <person name="Heiman D."/>
            <person name="Howarth C."/>
            <person name="Mehta T."/>
            <person name="Neiman D."/>
            <person name="Pearson M."/>
            <person name="Roberts A."/>
            <person name="Saif S."/>
            <person name="Shea T."/>
            <person name="Shenoy N."/>
            <person name="Sisk P."/>
            <person name="Stolte C."/>
            <person name="Sykes S."/>
            <person name="White J."/>
            <person name="Yandava C."/>
            <person name="Burger G."/>
            <person name="Gray M.W."/>
            <person name="Holland P.W.H."/>
            <person name="King N."/>
            <person name="Lang F.B.F."/>
            <person name="Roger A.J."/>
            <person name="Ruiz-Trillo I."/>
            <person name="Haas B."/>
            <person name="Nusbaum C."/>
            <person name="Birren B."/>
        </authorList>
    </citation>
    <scope>NUCLEOTIDE SEQUENCE [LARGE SCALE GENOMIC DNA]</scope>
    <source>
        <strain evidence="2 3">JP610</strain>
    </source>
</reference>
<evidence type="ECO:0000313" key="2">
    <source>
        <dbReference type="EMBL" id="KNC71881.1"/>
    </source>
</evidence>
<dbReference type="GeneID" id="25916078"/>
<dbReference type="RefSeq" id="XP_014145783.1">
    <property type="nucleotide sequence ID" value="XM_014290308.1"/>
</dbReference>
<dbReference type="Proteomes" id="UP000054560">
    <property type="component" value="Unassembled WGS sequence"/>
</dbReference>
<organism evidence="2 3">
    <name type="scientific">Sphaeroforma arctica JP610</name>
    <dbReference type="NCBI Taxonomy" id="667725"/>
    <lineage>
        <taxon>Eukaryota</taxon>
        <taxon>Ichthyosporea</taxon>
        <taxon>Ichthyophonida</taxon>
        <taxon>Sphaeroforma</taxon>
    </lineage>
</organism>
<keyword evidence="3" id="KW-1185">Reference proteome</keyword>
<proteinExistence type="predicted"/>
<protein>
    <submittedName>
        <fullName evidence="2">Uncharacterized protein</fullName>
    </submittedName>
</protein>
<dbReference type="EMBL" id="KQ247948">
    <property type="protein sequence ID" value="KNC71881.1"/>
    <property type="molecule type" value="Genomic_DNA"/>
</dbReference>
<evidence type="ECO:0000256" key="1">
    <source>
        <dbReference type="SAM" id="MobiDB-lite"/>
    </source>
</evidence>
<gene>
    <name evidence="2" type="ORF">SARC_15574</name>
</gene>
<feature type="compositionally biased region" description="Basic and acidic residues" evidence="1">
    <location>
        <begin position="43"/>
        <end position="55"/>
    </location>
</feature>
<dbReference type="AlphaFoldDB" id="A0A0L0F5L9"/>
<sequence length="144" mass="16991">DYYAAAETTTKKFERKLAKERRKRERVEQTLSDLARQHRRLETKVSHIGGLDRTDSTPTFQPGDESDDEFYDVENDEWVDEYEDNAECSRKPSDEPQQVVKGSMTVPKFMTHYRNKIPYRLNKKINFWCVSVCEMAVVKHRGLI</sequence>
<feature type="region of interest" description="Disordered" evidence="1">
    <location>
        <begin position="43"/>
        <end position="67"/>
    </location>
</feature>
<evidence type="ECO:0000313" key="3">
    <source>
        <dbReference type="Proteomes" id="UP000054560"/>
    </source>
</evidence>
<name>A0A0L0F5L9_9EUKA</name>
<feature type="non-terminal residue" evidence="2">
    <location>
        <position position="1"/>
    </location>
</feature>